<dbReference type="InterPro" id="IPR016153">
    <property type="entry name" value="Heat_shock_Hsp33_N"/>
</dbReference>
<dbReference type="OrthoDB" id="9776534at2"/>
<evidence type="ECO:0000256" key="1">
    <source>
        <dbReference type="ARBA" id="ARBA00022490"/>
    </source>
</evidence>
<dbReference type="RefSeq" id="WP_131849130.1">
    <property type="nucleotide sequence ID" value="NZ_SLXV01000026.1"/>
</dbReference>
<evidence type="ECO:0000256" key="6">
    <source>
        <dbReference type="HAMAP-Rule" id="MF_00117"/>
    </source>
</evidence>
<dbReference type="PANTHER" id="PTHR30111:SF1">
    <property type="entry name" value="33 KDA CHAPERONIN"/>
    <property type="match status" value="1"/>
</dbReference>
<gene>
    <name evidence="6" type="primary">hslO</name>
    <name evidence="7" type="ORF">EDD57_12615</name>
</gene>
<comment type="PTM">
    <text evidence="6">Under oxidizing conditions two disulfide bonds are formed involving the reactive cysteines. Under reducing conditions zinc is bound to the reactive cysteines and the protein is inactive.</text>
</comment>
<dbReference type="SUPFAM" id="SSF118352">
    <property type="entry name" value="HSP33 redox switch-like"/>
    <property type="match status" value="1"/>
</dbReference>
<proteinExistence type="inferred from homology"/>
<evidence type="ECO:0000313" key="8">
    <source>
        <dbReference type="Proteomes" id="UP000294746"/>
    </source>
</evidence>
<evidence type="ECO:0000313" key="7">
    <source>
        <dbReference type="EMBL" id="TCP66226.1"/>
    </source>
</evidence>
<dbReference type="GO" id="GO:0044183">
    <property type="term" value="F:protein folding chaperone"/>
    <property type="evidence" value="ECO:0007669"/>
    <property type="project" value="TreeGrafter"/>
</dbReference>
<comment type="subcellular location">
    <subcellularLocation>
        <location evidence="6">Cytoplasm</location>
    </subcellularLocation>
</comment>
<comment type="function">
    <text evidence="6">Redox regulated molecular chaperone. Protects both thermally unfolding and oxidatively damaged proteins from irreversible aggregation. Plays an important role in the bacterial defense system toward oxidative stress.</text>
</comment>
<comment type="caution">
    <text evidence="7">The sequence shown here is derived from an EMBL/GenBank/DDBJ whole genome shotgun (WGS) entry which is preliminary data.</text>
</comment>
<keyword evidence="4 6" id="KW-0143">Chaperone</keyword>
<dbReference type="AlphaFoldDB" id="A0A4V2SXJ7"/>
<dbReference type="Proteomes" id="UP000294746">
    <property type="component" value="Unassembled WGS sequence"/>
</dbReference>
<dbReference type="SUPFAM" id="SSF64397">
    <property type="entry name" value="Hsp33 domain"/>
    <property type="match status" value="1"/>
</dbReference>
<feature type="disulfide bond" description="Redox-active" evidence="6">
    <location>
        <begin position="268"/>
        <end position="271"/>
    </location>
</feature>
<keyword evidence="8" id="KW-1185">Reference proteome</keyword>
<dbReference type="PIRSF" id="PIRSF005261">
    <property type="entry name" value="Heat_shock_Hsp33"/>
    <property type="match status" value="1"/>
</dbReference>
<dbReference type="Pfam" id="PF01430">
    <property type="entry name" value="HSP33"/>
    <property type="match status" value="1"/>
</dbReference>
<dbReference type="Gene3D" id="3.90.1280.10">
    <property type="entry name" value="HSP33 redox switch-like"/>
    <property type="match status" value="1"/>
</dbReference>
<dbReference type="GO" id="GO:0042026">
    <property type="term" value="P:protein refolding"/>
    <property type="evidence" value="ECO:0007669"/>
    <property type="project" value="TreeGrafter"/>
</dbReference>
<dbReference type="EMBL" id="SLXV01000026">
    <property type="protein sequence ID" value="TCP66226.1"/>
    <property type="molecule type" value="Genomic_DNA"/>
</dbReference>
<keyword evidence="2 6" id="KW-0862">Zinc</keyword>
<dbReference type="GO" id="GO:0005737">
    <property type="term" value="C:cytoplasm"/>
    <property type="evidence" value="ECO:0007669"/>
    <property type="project" value="UniProtKB-SubCell"/>
</dbReference>
<evidence type="ECO:0000256" key="5">
    <source>
        <dbReference type="ARBA" id="ARBA00023284"/>
    </source>
</evidence>
<dbReference type="GO" id="GO:0051082">
    <property type="term" value="F:unfolded protein binding"/>
    <property type="evidence" value="ECO:0007669"/>
    <property type="project" value="UniProtKB-UniRule"/>
</dbReference>
<dbReference type="PANTHER" id="PTHR30111">
    <property type="entry name" value="33 KDA CHAPERONIN"/>
    <property type="match status" value="1"/>
</dbReference>
<dbReference type="InterPro" id="IPR000397">
    <property type="entry name" value="Heat_shock_Hsp33"/>
</dbReference>
<reference evidence="7 8" key="1">
    <citation type="submission" date="2019-03" db="EMBL/GenBank/DDBJ databases">
        <title>Genomic Encyclopedia of Type Strains, Phase IV (KMG-IV): sequencing the most valuable type-strain genomes for metagenomic binning, comparative biology and taxonomic classification.</title>
        <authorList>
            <person name="Goeker M."/>
        </authorList>
    </citation>
    <scope>NUCLEOTIDE SEQUENCE [LARGE SCALE GENOMIC DNA]</scope>
    <source>
        <strain evidence="7 8">DSM 46831</strain>
    </source>
</reference>
<name>A0A4V2SXJ7_9BACL</name>
<comment type="similarity">
    <text evidence="6">Belongs to the HSP33 family.</text>
</comment>
<protein>
    <recommendedName>
        <fullName evidence="6">33 kDa chaperonin</fullName>
    </recommendedName>
    <alternativeName>
        <fullName evidence="6">Heat shock protein 33 homolog</fullName>
        <shortName evidence="6">HSP33</shortName>
    </alternativeName>
</protein>
<accession>A0A4V2SXJ7</accession>
<keyword evidence="3 6" id="KW-1015">Disulfide bond</keyword>
<evidence type="ECO:0000256" key="2">
    <source>
        <dbReference type="ARBA" id="ARBA00022833"/>
    </source>
</evidence>
<organism evidence="7 8">
    <name type="scientific">Baia soyae</name>
    <dbReference type="NCBI Taxonomy" id="1544746"/>
    <lineage>
        <taxon>Bacteria</taxon>
        <taxon>Bacillati</taxon>
        <taxon>Bacillota</taxon>
        <taxon>Bacilli</taxon>
        <taxon>Bacillales</taxon>
        <taxon>Thermoactinomycetaceae</taxon>
        <taxon>Baia</taxon>
    </lineage>
</organism>
<sequence length="292" mass="31935">MSDYLVRSISKDGSFRGFAGTTTKLVQELQRKHVTFPTASAALGRTATMGALMGLELKNKQDVVTIQVKGDGPLGEMMVVANGEGHVRGYVDQPDVMIPLKENGKIDVSGGVGQGYIYIMRDIGMREPYRGSAPIVSGELAEDFTYYYSISEQVPSSVGLGVLVNRDQILVAGGYMIQVLPGASDEAIDELERRIMDIPSVTTLLESGLTPEDMIYRLLGDDAEILERKSVKFQCACSLEKTQSMLASLGKKDLQDIIEQDEKAEVVCHFCNSKYQFSKEELLEILGEISAS</sequence>
<keyword evidence="5 6" id="KW-0676">Redox-active center</keyword>
<evidence type="ECO:0000256" key="4">
    <source>
        <dbReference type="ARBA" id="ARBA00023186"/>
    </source>
</evidence>
<dbReference type="NCBIfam" id="NF001033">
    <property type="entry name" value="PRK00114.1"/>
    <property type="match status" value="1"/>
</dbReference>
<feature type="disulfide bond" description="Redox-active" evidence="6">
    <location>
        <begin position="235"/>
        <end position="237"/>
    </location>
</feature>
<dbReference type="Gene3D" id="3.55.30.10">
    <property type="entry name" value="Hsp33 domain"/>
    <property type="match status" value="1"/>
</dbReference>
<evidence type="ECO:0000256" key="3">
    <source>
        <dbReference type="ARBA" id="ARBA00023157"/>
    </source>
</evidence>
<dbReference type="HAMAP" id="MF_00117">
    <property type="entry name" value="HslO"/>
    <property type="match status" value="1"/>
</dbReference>
<keyword evidence="1 6" id="KW-0963">Cytoplasm</keyword>
<dbReference type="InterPro" id="IPR016154">
    <property type="entry name" value="Heat_shock_Hsp33_C"/>
</dbReference>
<dbReference type="CDD" id="cd00498">
    <property type="entry name" value="Hsp33"/>
    <property type="match status" value="1"/>
</dbReference>